<comment type="caution">
    <text evidence="2">The sequence shown here is derived from an EMBL/GenBank/DDBJ whole genome shotgun (WGS) entry which is preliminary data.</text>
</comment>
<dbReference type="InterPro" id="IPR018794">
    <property type="entry name" value="UPF0538"/>
</dbReference>
<dbReference type="PANTHER" id="PTHR18444:SF9">
    <property type="entry name" value="UPF0538 PROTEIN C2ORF76"/>
    <property type="match status" value="1"/>
</dbReference>
<dbReference type="EMBL" id="JAKELL010000001">
    <property type="protein sequence ID" value="KAH9001662.1"/>
    <property type="molecule type" value="Genomic_DNA"/>
</dbReference>
<organism evidence="2 3">
    <name type="scientific">Lactarius akahatsu</name>
    <dbReference type="NCBI Taxonomy" id="416441"/>
    <lineage>
        <taxon>Eukaryota</taxon>
        <taxon>Fungi</taxon>
        <taxon>Dikarya</taxon>
        <taxon>Basidiomycota</taxon>
        <taxon>Agaricomycotina</taxon>
        <taxon>Agaricomycetes</taxon>
        <taxon>Russulales</taxon>
        <taxon>Russulaceae</taxon>
        <taxon>Lactarius</taxon>
    </lineage>
</organism>
<protein>
    <submittedName>
        <fullName evidence="2">Uncharacterized protein</fullName>
    </submittedName>
</protein>
<proteinExistence type="inferred from homology"/>
<evidence type="ECO:0000256" key="1">
    <source>
        <dbReference type="ARBA" id="ARBA00007176"/>
    </source>
</evidence>
<reference evidence="2" key="1">
    <citation type="submission" date="2022-01" db="EMBL/GenBank/DDBJ databases">
        <title>Comparative genomics reveals a dynamic genome evolution in the ectomycorrhizal milk-cap (Lactarius) mushrooms.</title>
        <authorList>
            <consortium name="DOE Joint Genome Institute"/>
            <person name="Lebreton A."/>
            <person name="Tang N."/>
            <person name="Kuo A."/>
            <person name="LaButti K."/>
            <person name="Drula E."/>
            <person name="Barry K."/>
            <person name="Clum A."/>
            <person name="Lipzen A."/>
            <person name="Mousain D."/>
            <person name="Ng V."/>
            <person name="Wang R."/>
            <person name="Wang X."/>
            <person name="Dai Y."/>
            <person name="Henrissat B."/>
            <person name="Grigoriev I.V."/>
            <person name="Guerin-Laguette A."/>
            <person name="Yu F."/>
            <person name="Martin F.M."/>
        </authorList>
    </citation>
    <scope>NUCLEOTIDE SEQUENCE</scope>
    <source>
        <strain evidence="2">QP</strain>
    </source>
</reference>
<sequence>MSLTTNLARPKTSAVITVRVIKSFDFRTERSLVLHDINLETTTIGNLKTIVRDAIQTQAGWKPYRSASFGLNPLCHTRSSKKERTGRRYGVKGEKKIVYVCADFAWRIRPPNLIINLDHDDWIFSDESKTLAESGFENETEVSFFNKDMYETFKLDPQTRWES</sequence>
<evidence type="ECO:0000313" key="2">
    <source>
        <dbReference type="EMBL" id="KAH9001662.1"/>
    </source>
</evidence>
<comment type="similarity">
    <text evidence="1">Belongs to the UPF0538 family.</text>
</comment>
<accession>A0AAD4QIA0</accession>
<evidence type="ECO:0000313" key="3">
    <source>
        <dbReference type="Proteomes" id="UP001201163"/>
    </source>
</evidence>
<dbReference type="Pfam" id="PF10209">
    <property type="entry name" value="DUF2340"/>
    <property type="match status" value="2"/>
</dbReference>
<name>A0AAD4QIA0_9AGAM</name>
<gene>
    <name evidence="2" type="ORF">EDB92DRAFT_2110606</name>
</gene>
<dbReference type="Proteomes" id="UP001201163">
    <property type="component" value="Unassembled WGS sequence"/>
</dbReference>
<dbReference type="PANTHER" id="PTHR18444">
    <property type="entry name" value="UPF0538 FAMILY MEMBER"/>
    <property type="match status" value="1"/>
</dbReference>
<keyword evidence="3" id="KW-1185">Reference proteome</keyword>
<dbReference type="AlphaFoldDB" id="A0AAD4QIA0"/>